<keyword evidence="4" id="KW-1185">Reference proteome</keyword>
<evidence type="ECO:0000256" key="2">
    <source>
        <dbReference type="SAM" id="SignalP"/>
    </source>
</evidence>
<accession>A0ABP9NU90</accession>
<dbReference type="Proteomes" id="UP001500804">
    <property type="component" value="Unassembled WGS sequence"/>
</dbReference>
<evidence type="ECO:0000313" key="4">
    <source>
        <dbReference type="Proteomes" id="UP001500804"/>
    </source>
</evidence>
<comment type="caution">
    <text evidence="3">The sequence shown here is derived from an EMBL/GenBank/DDBJ whole genome shotgun (WGS) entry which is preliminary data.</text>
</comment>
<dbReference type="SUPFAM" id="SSF89392">
    <property type="entry name" value="Prokaryotic lipoproteins and lipoprotein localization factors"/>
    <property type="match status" value="1"/>
</dbReference>
<gene>
    <name evidence="3" type="ORF">GCM10023320_45710</name>
</gene>
<protein>
    <recommendedName>
        <fullName evidence="5">Sporulation and spore germination protein</fullName>
    </recommendedName>
</protein>
<reference evidence="4" key="1">
    <citation type="journal article" date="2019" name="Int. J. Syst. Evol. Microbiol.">
        <title>The Global Catalogue of Microorganisms (GCM) 10K type strain sequencing project: providing services to taxonomists for standard genome sequencing and annotation.</title>
        <authorList>
            <consortium name="The Broad Institute Genomics Platform"/>
            <consortium name="The Broad Institute Genome Sequencing Center for Infectious Disease"/>
            <person name="Wu L."/>
            <person name="Ma J."/>
        </authorList>
    </citation>
    <scope>NUCLEOTIDE SEQUENCE [LARGE SCALE GENOMIC DNA]</scope>
    <source>
        <strain evidence="4">JCM 18302</strain>
    </source>
</reference>
<proteinExistence type="predicted"/>
<sequence>MTTTTVRKGRAALAGCIAGIALLTACGGGDAGGGSSPLASRAPADVAREAPDITRAAGTSRYVAEMTYSTTGGPLGDETWTSSGTGTYDYAHQIGDGRFTTDDARFPVPPQETVFRNNVLYQRDVGASRWQKIDFSQLVNTPVGQHDPSEQLDLLRGVSEDVREAGTAEVRGDEVTRYAITIDPQRLATASGVVVDGGLVQAALQAAGPMPGQVFVDSDGRVRRLEVSMESNGADLAAAPEMSRMLGDNPELQKMLQDRRTTSQISVEYFDFGIPVTAQEPDPSQVDSGPAIPRVPGVPDLPGN</sequence>
<dbReference type="PROSITE" id="PS51257">
    <property type="entry name" value="PROKAR_LIPOPROTEIN"/>
    <property type="match status" value="1"/>
</dbReference>
<evidence type="ECO:0000256" key="1">
    <source>
        <dbReference type="SAM" id="MobiDB-lite"/>
    </source>
</evidence>
<evidence type="ECO:0008006" key="5">
    <source>
        <dbReference type="Google" id="ProtNLM"/>
    </source>
</evidence>
<dbReference type="InterPro" id="IPR029046">
    <property type="entry name" value="LolA/LolB/LppX"/>
</dbReference>
<dbReference type="RefSeq" id="WP_345607319.1">
    <property type="nucleotide sequence ID" value="NZ_BAABJO010000017.1"/>
</dbReference>
<dbReference type="EMBL" id="BAABJO010000017">
    <property type="protein sequence ID" value="GAA5127810.1"/>
    <property type="molecule type" value="Genomic_DNA"/>
</dbReference>
<feature type="region of interest" description="Disordered" evidence="1">
    <location>
        <begin position="276"/>
        <end position="304"/>
    </location>
</feature>
<dbReference type="Gene3D" id="2.50.20.20">
    <property type="match status" value="1"/>
</dbReference>
<name>A0ABP9NU90_9PSEU</name>
<feature type="signal peptide" evidence="2">
    <location>
        <begin position="1"/>
        <end position="31"/>
    </location>
</feature>
<feature type="chain" id="PRO_5046887358" description="Sporulation and spore germination protein" evidence="2">
    <location>
        <begin position="32"/>
        <end position="304"/>
    </location>
</feature>
<keyword evidence="2" id="KW-0732">Signal</keyword>
<organism evidence="3 4">
    <name type="scientific">Pseudonocardia adelaidensis</name>
    <dbReference type="NCBI Taxonomy" id="648754"/>
    <lineage>
        <taxon>Bacteria</taxon>
        <taxon>Bacillati</taxon>
        <taxon>Actinomycetota</taxon>
        <taxon>Actinomycetes</taxon>
        <taxon>Pseudonocardiales</taxon>
        <taxon>Pseudonocardiaceae</taxon>
        <taxon>Pseudonocardia</taxon>
    </lineage>
</organism>
<evidence type="ECO:0000313" key="3">
    <source>
        <dbReference type="EMBL" id="GAA5127810.1"/>
    </source>
</evidence>